<dbReference type="OrthoDB" id="5198202at2"/>
<feature type="transmembrane region" description="Helical" evidence="5">
    <location>
        <begin position="140"/>
        <end position="158"/>
    </location>
</feature>
<keyword evidence="2 5" id="KW-0812">Transmembrane</keyword>
<comment type="caution">
    <text evidence="7">The sequence shown here is derived from an EMBL/GenBank/DDBJ whole genome shotgun (WGS) entry which is preliminary data.</text>
</comment>
<proteinExistence type="predicted"/>
<dbReference type="Proteomes" id="UP000451860">
    <property type="component" value="Unassembled WGS sequence"/>
</dbReference>
<evidence type="ECO:0000256" key="1">
    <source>
        <dbReference type="ARBA" id="ARBA00004141"/>
    </source>
</evidence>
<protein>
    <recommendedName>
        <fullName evidence="6">Integral membrane bound transporter domain-containing protein</fullName>
    </recommendedName>
</protein>
<feature type="transmembrane region" description="Helical" evidence="5">
    <location>
        <begin position="164"/>
        <end position="182"/>
    </location>
</feature>
<evidence type="ECO:0000313" key="8">
    <source>
        <dbReference type="Proteomes" id="UP000451860"/>
    </source>
</evidence>
<name>A0A7J5UTT9_9MICO</name>
<evidence type="ECO:0000256" key="4">
    <source>
        <dbReference type="ARBA" id="ARBA00023136"/>
    </source>
</evidence>
<feature type="domain" description="Integral membrane bound transporter" evidence="6">
    <location>
        <begin position="53"/>
        <end position="174"/>
    </location>
</feature>
<evidence type="ECO:0000256" key="2">
    <source>
        <dbReference type="ARBA" id="ARBA00022692"/>
    </source>
</evidence>
<sequence length="374" mass="39371">MTDRAVRQGDRRGAVLGRWKVLLEVRARIGGRRLRDSFVPILIAAGTASLAYWVSGFLLGHTLPMFAPIAAWVALGNTADRQLRRVAELGFGATLGVFLGEVFVRVFGTGVLQIGVVLLLSASVAKFLDRGVLLTTQAGVQSIVIVAMPASMLSGGALGRWSDALVGAALALLVTAALPISVTRRLRRLAREALGEIAALLGTLAKGLRTGNAQLAADALAQGRDSESDLESWATAARSAREVVRVNPSLRSERGTVAELSRACTLADRAMRNARVVSRRSVVAIQESGPAPEIAVHVDSLAGAIGSLAAAVGRGDPPEDARRRLAAVASELAPERYAEDGWRQQTLVSLLRSLAVDALQISGMSRGEALDQLA</sequence>
<keyword evidence="4 5" id="KW-0472">Membrane</keyword>
<evidence type="ECO:0000313" key="7">
    <source>
        <dbReference type="EMBL" id="KAE8765701.1"/>
    </source>
</evidence>
<reference evidence="7 8" key="1">
    <citation type="submission" date="2019-10" db="EMBL/GenBank/DDBJ databases">
        <title>Georgenia wutianyii sp. nov. and Georgenia yuyongxinii sp. nov. isolated from plateau pika (Ochotona curzoniae) in the Qinghai-Tibet plateau of China.</title>
        <authorList>
            <person name="Tian Z."/>
        </authorList>
    </citation>
    <scope>NUCLEOTIDE SEQUENCE [LARGE SCALE GENOMIC DNA]</scope>
    <source>
        <strain evidence="7 8">DSM 21501</strain>
    </source>
</reference>
<keyword evidence="3 5" id="KW-1133">Transmembrane helix</keyword>
<gene>
    <name evidence="7" type="ORF">GB883_02710</name>
</gene>
<keyword evidence="8" id="KW-1185">Reference proteome</keyword>
<evidence type="ECO:0000256" key="3">
    <source>
        <dbReference type="ARBA" id="ARBA00022989"/>
    </source>
</evidence>
<feature type="transmembrane region" description="Helical" evidence="5">
    <location>
        <begin position="110"/>
        <end position="128"/>
    </location>
</feature>
<dbReference type="GO" id="GO:0016020">
    <property type="term" value="C:membrane"/>
    <property type="evidence" value="ECO:0007669"/>
    <property type="project" value="UniProtKB-SubCell"/>
</dbReference>
<dbReference type="Pfam" id="PF13515">
    <property type="entry name" value="FUSC_2"/>
    <property type="match status" value="1"/>
</dbReference>
<organism evidence="7 8">
    <name type="scientific">Georgenia thermotolerans</name>
    <dbReference type="NCBI Taxonomy" id="527326"/>
    <lineage>
        <taxon>Bacteria</taxon>
        <taxon>Bacillati</taxon>
        <taxon>Actinomycetota</taxon>
        <taxon>Actinomycetes</taxon>
        <taxon>Micrococcales</taxon>
        <taxon>Bogoriellaceae</taxon>
        <taxon>Georgenia</taxon>
    </lineage>
</organism>
<evidence type="ECO:0000256" key="5">
    <source>
        <dbReference type="SAM" id="Phobius"/>
    </source>
</evidence>
<dbReference type="EMBL" id="WHJE01000006">
    <property type="protein sequence ID" value="KAE8765701.1"/>
    <property type="molecule type" value="Genomic_DNA"/>
</dbReference>
<dbReference type="AlphaFoldDB" id="A0A7J5UTT9"/>
<feature type="transmembrane region" description="Helical" evidence="5">
    <location>
        <begin position="38"/>
        <end position="55"/>
    </location>
</feature>
<evidence type="ECO:0000259" key="6">
    <source>
        <dbReference type="Pfam" id="PF13515"/>
    </source>
</evidence>
<comment type="subcellular location">
    <subcellularLocation>
        <location evidence="1">Membrane</location>
        <topology evidence="1">Multi-pass membrane protein</topology>
    </subcellularLocation>
</comment>
<dbReference type="InterPro" id="IPR049453">
    <property type="entry name" value="Memb_transporter_dom"/>
</dbReference>
<accession>A0A7J5UTT9</accession>